<evidence type="ECO:0000313" key="2">
    <source>
        <dbReference type="EMBL" id="CAD1468131.1"/>
    </source>
</evidence>
<proteinExistence type="predicted"/>
<keyword evidence="3" id="KW-1185">Reference proteome</keyword>
<dbReference type="Proteomes" id="UP000752696">
    <property type="component" value="Unassembled WGS sequence"/>
</dbReference>
<accession>A0A6V7GX31</accession>
<evidence type="ECO:0000256" key="1">
    <source>
        <dbReference type="SAM" id="MobiDB-lite"/>
    </source>
</evidence>
<feature type="compositionally biased region" description="Low complexity" evidence="1">
    <location>
        <begin position="15"/>
        <end position="49"/>
    </location>
</feature>
<feature type="compositionally biased region" description="Low complexity" evidence="1">
    <location>
        <begin position="59"/>
        <end position="76"/>
    </location>
</feature>
<gene>
    <name evidence="2" type="ORF">MHI_LOCUS23718</name>
</gene>
<organism evidence="2 3">
    <name type="scientific">Heterotrigona itama</name>
    <dbReference type="NCBI Taxonomy" id="395501"/>
    <lineage>
        <taxon>Eukaryota</taxon>
        <taxon>Metazoa</taxon>
        <taxon>Ecdysozoa</taxon>
        <taxon>Arthropoda</taxon>
        <taxon>Hexapoda</taxon>
        <taxon>Insecta</taxon>
        <taxon>Pterygota</taxon>
        <taxon>Neoptera</taxon>
        <taxon>Endopterygota</taxon>
        <taxon>Hymenoptera</taxon>
        <taxon>Apocrita</taxon>
        <taxon>Aculeata</taxon>
        <taxon>Apoidea</taxon>
        <taxon>Anthophila</taxon>
        <taxon>Apidae</taxon>
        <taxon>Heterotrigona</taxon>
    </lineage>
</organism>
<comment type="caution">
    <text evidence="2">The sequence shown here is derived from an EMBL/GenBank/DDBJ whole genome shotgun (WGS) entry which is preliminary data.</text>
</comment>
<feature type="region of interest" description="Disordered" evidence="1">
    <location>
        <begin position="1"/>
        <end position="84"/>
    </location>
</feature>
<feature type="region of interest" description="Disordered" evidence="1">
    <location>
        <begin position="185"/>
        <end position="240"/>
    </location>
</feature>
<evidence type="ECO:0000313" key="3">
    <source>
        <dbReference type="Proteomes" id="UP000752696"/>
    </source>
</evidence>
<dbReference type="EMBL" id="CAJDYZ010000115">
    <property type="protein sequence ID" value="CAD1468131.1"/>
    <property type="molecule type" value="Genomic_DNA"/>
</dbReference>
<name>A0A6V7GX31_9HYME</name>
<feature type="compositionally biased region" description="Basic and acidic residues" evidence="1">
    <location>
        <begin position="206"/>
        <end position="215"/>
    </location>
</feature>
<sequence length="240" mass="26469">MEIRPKIALAVQRRNSSSSNSSSNTNSDSTTNSSGGDSNVSSAASSNGGNRDEERNGNENENGNGSSASSSVTRSARSSEDDITLNEMMGKFDESYIYEKETDILSDSDPTDCEDYIESLSDLEGPRDVVGDENDPLDNDFDYIDNGSFLDLADNLDCSGRFANTGHCTYFAFAGELARRSSRLRETMSTKNGHTARKQMTRQRKQQADEKQSSEKRKKRSSQRRKSNFNKRDVNASLTG</sequence>
<dbReference type="OrthoDB" id="6367309at2759"/>
<reference evidence="2" key="1">
    <citation type="submission" date="2020-07" db="EMBL/GenBank/DDBJ databases">
        <authorList>
            <person name="Nazaruddin N."/>
        </authorList>
    </citation>
    <scope>NUCLEOTIDE SEQUENCE</scope>
</reference>
<protein>
    <submittedName>
        <fullName evidence="2">Uncharacterized protein</fullName>
    </submittedName>
</protein>
<dbReference type="AlphaFoldDB" id="A0A6V7GX31"/>
<feature type="non-terminal residue" evidence="2">
    <location>
        <position position="240"/>
    </location>
</feature>
<feature type="compositionally biased region" description="Basic residues" evidence="1">
    <location>
        <begin position="194"/>
        <end position="205"/>
    </location>
</feature>
<feature type="compositionally biased region" description="Basic residues" evidence="1">
    <location>
        <begin position="216"/>
        <end position="229"/>
    </location>
</feature>